<gene>
    <name evidence="1" type="ORF">EHO51_18795</name>
</gene>
<proteinExistence type="predicted"/>
<name>A0A3G8MCK8_9HYPH</name>
<dbReference type="PIRSF" id="PIRSF030771">
    <property type="entry name" value="UCP030771"/>
    <property type="match status" value="1"/>
</dbReference>
<geneLocation type="plasmid" evidence="2">
    <name>pgw6_1</name>
</geneLocation>
<accession>A0A3G8MCK8</accession>
<dbReference type="KEGG" id="mros:EHO51_18795"/>
<evidence type="ECO:0000313" key="1">
    <source>
        <dbReference type="EMBL" id="AZG78872.1"/>
    </source>
</evidence>
<dbReference type="Pfam" id="PF09956">
    <property type="entry name" value="Phage_cement_2"/>
    <property type="match status" value="1"/>
</dbReference>
<dbReference type="AlphaFoldDB" id="A0A3G8MCK8"/>
<reference evidence="1 2" key="1">
    <citation type="submission" date="2018-11" db="EMBL/GenBank/DDBJ databases">
        <title>Genome squencing of methanotrophic bacteria isolated from alkaline groundwater in Korea.</title>
        <authorList>
            <person name="Nguyen L.N."/>
        </authorList>
    </citation>
    <scope>NUCLEOTIDE SEQUENCE [LARGE SCALE GENOMIC DNA]</scope>
    <source>
        <strain evidence="1 2">GW6</strain>
        <plasmid evidence="2">pgw6_1</plasmid>
    </source>
</reference>
<dbReference type="RefSeq" id="WP_124740380.1">
    <property type="nucleotide sequence ID" value="NZ_CP034087.1"/>
</dbReference>
<organism evidence="1 2">
    <name type="scientific">Methylocystis rosea</name>
    <dbReference type="NCBI Taxonomy" id="173366"/>
    <lineage>
        <taxon>Bacteria</taxon>
        <taxon>Pseudomonadati</taxon>
        <taxon>Pseudomonadota</taxon>
        <taxon>Alphaproteobacteria</taxon>
        <taxon>Hyphomicrobiales</taxon>
        <taxon>Methylocystaceae</taxon>
        <taxon>Methylocystis</taxon>
    </lineage>
</organism>
<dbReference type="InterPro" id="IPR011231">
    <property type="entry name" value="Phage_VT1-Sakai_H0018"/>
</dbReference>
<dbReference type="EMBL" id="CP034087">
    <property type="protein sequence ID" value="AZG78872.1"/>
    <property type="molecule type" value="Genomic_DNA"/>
</dbReference>
<dbReference type="Proteomes" id="UP000273982">
    <property type="component" value="Plasmid pGW6_1"/>
</dbReference>
<keyword evidence="1" id="KW-0614">Plasmid</keyword>
<sequence>MAENYAQEGDAIIVPSPAGGVKRGEFVLVGKLGGVAVHAADEGEEVEIALEGCFDFPKTSDALSLGAPAYWDAGAKKITATAQGNTRIGVAIGAASSESEEVRVRLDGHIS</sequence>
<protein>
    <submittedName>
        <fullName evidence="1">DUF2190 family protein</fullName>
    </submittedName>
</protein>
<evidence type="ECO:0000313" key="2">
    <source>
        <dbReference type="Proteomes" id="UP000273982"/>
    </source>
</evidence>